<dbReference type="PANTHER" id="PTHR36194">
    <property type="entry name" value="S-LAYER-LIKE PROTEIN"/>
    <property type="match status" value="1"/>
</dbReference>
<feature type="domain" description="PEGA" evidence="2">
    <location>
        <begin position="190"/>
        <end position="254"/>
    </location>
</feature>
<evidence type="ECO:0000313" key="3">
    <source>
        <dbReference type="EMBL" id="KUG13619.1"/>
    </source>
</evidence>
<evidence type="ECO:0000256" key="1">
    <source>
        <dbReference type="SAM" id="Phobius"/>
    </source>
</evidence>
<gene>
    <name evidence="3" type="ORF">ASZ90_016349</name>
</gene>
<protein>
    <submittedName>
        <fullName evidence="3">Cell surface protein</fullName>
    </submittedName>
</protein>
<feature type="transmembrane region" description="Helical" evidence="1">
    <location>
        <begin position="265"/>
        <end position="285"/>
    </location>
</feature>
<dbReference type="PANTHER" id="PTHR36194:SF1">
    <property type="entry name" value="S-LAYER-LIKE PROTEIN"/>
    <property type="match status" value="1"/>
</dbReference>
<dbReference type="AlphaFoldDB" id="A0A0W8EZJ4"/>
<keyword evidence="1" id="KW-0812">Transmembrane</keyword>
<accession>A0A0W8EZJ4</accession>
<reference evidence="3" key="1">
    <citation type="journal article" date="2015" name="Proc. Natl. Acad. Sci. U.S.A.">
        <title>Networks of energetic and metabolic interactions define dynamics in microbial communities.</title>
        <authorList>
            <person name="Embree M."/>
            <person name="Liu J.K."/>
            <person name="Al-Bassam M.M."/>
            <person name="Zengler K."/>
        </authorList>
    </citation>
    <scope>NUCLEOTIDE SEQUENCE</scope>
</reference>
<keyword evidence="1" id="KW-1133">Transmembrane helix</keyword>
<sequence length="290" mass="30730">MKHSFLMACIIIVTLFASGSMADTATDVLGGDIGTYRVHANVNGAKVYFDEDYKGEIADGILDVPVYLTGTPYHSFSLEKEEYYPYSGSIQSVPAKGSIVHIYATMQALRVVEYGRLHLLVTPVLASVSIDGTPAGEVPETGVLIIRDIVPGTHNIHVAKQGYTPETITATVGRNEIMKVPVTLSPASSGPLTITSSPAGARIFLDGQDAGVTPLTIPDLALGMHTLVLKMDGYQDYAEQITVTSEGTTVSASLVPTPAQGGIRLSLSPLVFLGALFGAAILLWIRREGP</sequence>
<evidence type="ECO:0000259" key="2">
    <source>
        <dbReference type="Pfam" id="PF08308"/>
    </source>
</evidence>
<organism evidence="3">
    <name type="scientific">hydrocarbon metagenome</name>
    <dbReference type="NCBI Taxonomy" id="938273"/>
    <lineage>
        <taxon>unclassified sequences</taxon>
        <taxon>metagenomes</taxon>
        <taxon>ecological metagenomes</taxon>
    </lineage>
</organism>
<dbReference type="Gene3D" id="2.60.40.1120">
    <property type="entry name" value="Carboxypeptidase-like, regulatory domain"/>
    <property type="match status" value="1"/>
</dbReference>
<dbReference type="InterPro" id="IPR013229">
    <property type="entry name" value="PEGA"/>
</dbReference>
<name>A0A0W8EZJ4_9ZZZZ</name>
<dbReference type="Pfam" id="PF08308">
    <property type="entry name" value="PEGA"/>
    <property type="match status" value="2"/>
</dbReference>
<dbReference type="EMBL" id="LNQE01001714">
    <property type="protein sequence ID" value="KUG13619.1"/>
    <property type="molecule type" value="Genomic_DNA"/>
</dbReference>
<feature type="domain" description="PEGA" evidence="2">
    <location>
        <begin position="126"/>
        <end position="186"/>
    </location>
</feature>
<keyword evidence="1" id="KW-0472">Membrane</keyword>
<comment type="caution">
    <text evidence="3">The sequence shown here is derived from an EMBL/GenBank/DDBJ whole genome shotgun (WGS) entry which is preliminary data.</text>
</comment>
<proteinExistence type="predicted"/>